<name>A0ABV8ASA4_9BACT</name>
<dbReference type="InterPro" id="IPR020004">
    <property type="entry name" value="UDP-GlcNAc_Epase"/>
</dbReference>
<keyword evidence="2" id="KW-0326">Glycosidase</keyword>
<sequence length="385" mass="41986">MDKRKICVVVTARPSYSRIKTALRAIQNHPQLELQLVIAASALLDRYGSAVDYIKQDGFSIAAKVFNVLEGENLTAAAKTTGIGILELSTVFDNLNPDIVVTVADRFETMATAISASYMNIPLAHVQGGEVTGNIDEKVRHAITKLADYHFVASESALERVIKLGEKPDVVFNTGCPSIDLAAEIEGISGLDFDPFQKYGGVGSKPDLANGYWVVMQHPVTTEIGSSRIQIEATLKAAYERDEPILWFWPNVDAGADGTSTGIRAFRENHNLKKFHFFKNMQPTDFLKLLSNSKGLIGNSSVGIRECAYLGVPVVNIGSRQNSRDRGKNVIDVDYDPAAISAAMKEHSKNSRTPRSFVYGGGDAGIKMANLLAELPLKFSKTITY</sequence>
<protein>
    <submittedName>
        <fullName evidence="2">UDP-N-acetylglucosamine 2-epimerase</fullName>
        <ecNumber evidence="2">3.2.1.183</ecNumber>
    </submittedName>
</protein>
<evidence type="ECO:0000259" key="1">
    <source>
        <dbReference type="Pfam" id="PF02350"/>
    </source>
</evidence>
<reference evidence="3" key="1">
    <citation type="journal article" date="2019" name="Int. J. Syst. Evol. Microbiol.">
        <title>The Global Catalogue of Microorganisms (GCM) 10K type strain sequencing project: providing services to taxonomists for standard genome sequencing and annotation.</title>
        <authorList>
            <consortium name="The Broad Institute Genomics Platform"/>
            <consortium name="The Broad Institute Genome Sequencing Center for Infectious Disease"/>
            <person name="Wu L."/>
            <person name="Ma J."/>
        </authorList>
    </citation>
    <scope>NUCLEOTIDE SEQUENCE [LARGE SCALE GENOMIC DNA]</scope>
    <source>
        <strain evidence="3">CCUG 60523</strain>
    </source>
</reference>
<feature type="domain" description="UDP-N-acetylglucosamine 2-epimerase" evidence="1">
    <location>
        <begin position="24"/>
        <end position="372"/>
    </location>
</feature>
<dbReference type="EC" id="3.2.1.183" evidence="2"/>
<dbReference type="Gene3D" id="3.40.50.2000">
    <property type="entry name" value="Glycogen Phosphorylase B"/>
    <property type="match status" value="2"/>
</dbReference>
<dbReference type="NCBIfam" id="TIGR03568">
    <property type="entry name" value="NeuC_NnaA"/>
    <property type="match status" value="1"/>
</dbReference>
<proteinExistence type="predicted"/>
<dbReference type="Proteomes" id="UP001595805">
    <property type="component" value="Unassembled WGS sequence"/>
</dbReference>
<dbReference type="GO" id="GO:0016798">
    <property type="term" value="F:hydrolase activity, acting on glycosyl bonds"/>
    <property type="evidence" value="ECO:0007669"/>
    <property type="project" value="UniProtKB-KW"/>
</dbReference>
<dbReference type="CDD" id="cd03786">
    <property type="entry name" value="GTB_UDP-GlcNAc_2-Epimerase"/>
    <property type="match status" value="1"/>
</dbReference>
<organism evidence="2 3">
    <name type="scientific">Algoriphagus namhaensis</name>
    <dbReference type="NCBI Taxonomy" id="915353"/>
    <lineage>
        <taxon>Bacteria</taxon>
        <taxon>Pseudomonadati</taxon>
        <taxon>Bacteroidota</taxon>
        <taxon>Cytophagia</taxon>
        <taxon>Cytophagales</taxon>
        <taxon>Cyclobacteriaceae</taxon>
        <taxon>Algoriphagus</taxon>
    </lineage>
</organism>
<dbReference type="PANTHER" id="PTHR43174">
    <property type="entry name" value="UDP-N-ACETYLGLUCOSAMINE 2-EPIMERASE"/>
    <property type="match status" value="1"/>
</dbReference>
<dbReference type="RefSeq" id="WP_377906226.1">
    <property type="nucleotide sequence ID" value="NZ_JBHRZS010000007.1"/>
</dbReference>
<dbReference type="InterPro" id="IPR003331">
    <property type="entry name" value="UDP_GlcNAc_Epimerase_2_dom"/>
</dbReference>
<dbReference type="InterPro" id="IPR029767">
    <property type="entry name" value="WecB-like"/>
</dbReference>
<accession>A0ABV8ASA4</accession>
<dbReference type="Pfam" id="PF02350">
    <property type="entry name" value="Epimerase_2"/>
    <property type="match status" value="1"/>
</dbReference>
<evidence type="ECO:0000313" key="2">
    <source>
        <dbReference type="EMBL" id="MFC3880877.1"/>
    </source>
</evidence>
<evidence type="ECO:0000313" key="3">
    <source>
        <dbReference type="Proteomes" id="UP001595805"/>
    </source>
</evidence>
<dbReference type="EMBL" id="JBHRZS010000007">
    <property type="protein sequence ID" value="MFC3880877.1"/>
    <property type="molecule type" value="Genomic_DNA"/>
</dbReference>
<comment type="caution">
    <text evidence="2">The sequence shown here is derived from an EMBL/GenBank/DDBJ whole genome shotgun (WGS) entry which is preliminary data.</text>
</comment>
<keyword evidence="3" id="KW-1185">Reference proteome</keyword>
<keyword evidence="2" id="KW-0378">Hydrolase</keyword>
<gene>
    <name evidence="2" type="primary">neuC</name>
    <name evidence="2" type="ORF">ACFOSV_11845</name>
</gene>
<dbReference type="PANTHER" id="PTHR43174:SF3">
    <property type="entry name" value="UDP-N-ACETYLGLUCOSAMINE 2-EPIMERASE"/>
    <property type="match status" value="1"/>
</dbReference>
<dbReference type="SUPFAM" id="SSF53756">
    <property type="entry name" value="UDP-Glycosyltransferase/glycogen phosphorylase"/>
    <property type="match status" value="1"/>
</dbReference>